<keyword evidence="3" id="KW-0862">Zinc</keyword>
<feature type="compositionally biased region" description="Low complexity" evidence="5">
    <location>
        <begin position="200"/>
        <end position="214"/>
    </location>
</feature>
<dbReference type="SUPFAM" id="SSF57667">
    <property type="entry name" value="beta-beta-alpha zinc fingers"/>
    <property type="match status" value="3"/>
</dbReference>
<dbReference type="AlphaFoldDB" id="A0AAV5VC63"/>
<dbReference type="InterPro" id="IPR003656">
    <property type="entry name" value="Znf_BED"/>
</dbReference>
<evidence type="ECO:0000256" key="1">
    <source>
        <dbReference type="ARBA" id="ARBA00022723"/>
    </source>
</evidence>
<proteinExistence type="predicted"/>
<protein>
    <recommendedName>
        <fullName evidence="6">BED-type domain-containing protein</fullName>
    </recommendedName>
</protein>
<feature type="region of interest" description="Disordered" evidence="5">
    <location>
        <begin position="536"/>
        <end position="563"/>
    </location>
</feature>
<feature type="compositionally biased region" description="Low complexity" evidence="5">
    <location>
        <begin position="341"/>
        <end position="352"/>
    </location>
</feature>
<dbReference type="Proteomes" id="UP001432322">
    <property type="component" value="Unassembled WGS sequence"/>
</dbReference>
<feature type="domain" description="BED-type" evidence="6">
    <location>
        <begin position="283"/>
        <end position="338"/>
    </location>
</feature>
<dbReference type="GO" id="GO:0008270">
    <property type="term" value="F:zinc ion binding"/>
    <property type="evidence" value="ECO:0007669"/>
    <property type="project" value="UniProtKB-KW"/>
</dbReference>
<accession>A0AAV5VC63</accession>
<dbReference type="InterPro" id="IPR053031">
    <property type="entry name" value="Cuticle_assoc_protein"/>
</dbReference>
<feature type="region of interest" description="Disordered" evidence="5">
    <location>
        <begin position="182"/>
        <end position="284"/>
    </location>
</feature>
<feature type="domain" description="BED-type" evidence="6">
    <location>
        <begin position="446"/>
        <end position="500"/>
    </location>
</feature>
<dbReference type="Pfam" id="PF02892">
    <property type="entry name" value="zf-BED"/>
    <property type="match status" value="2"/>
</dbReference>
<evidence type="ECO:0000259" key="6">
    <source>
        <dbReference type="PROSITE" id="PS50808"/>
    </source>
</evidence>
<gene>
    <name evidence="7" type="ORF">PFISCL1PPCAC_8326</name>
</gene>
<evidence type="ECO:0000313" key="7">
    <source>
        <dbReference type="EMBL" id="GMT17029.1"/>
    </source>
</evidence>
<feature type="compositionally biased region" description="Polar residues" evidence="5">
    <location>
        <begin position="184"/>
        <end position="199"/>
    </location>
</feature>
<keyword evidence="1" id="KW-0479">Metal-binding</keyword>
<dbReference type="PANTHER" id="PTHR34396">
    <property type="entry name" value="OS03G0264950 PROTEIN-RELATED"/>
    <property type="match status" value="1"/>
</dbReference>
<evidence type="ECO:0000256" key="4">
    <source>
        <dbReference type="PROSITE-ProRule" id="PRU00027"/>
    </source>
</evidence>
<evidence type="ECO:0000256" key="2">
    <source>
        <dbReference type="ARBA" id="ARBA00022771"/>
    </source>
</evidence>
<feature type="domain" description="BED-type" evidence="6">
    <location>
        <begin position="3"/>
        <end position="53"/>
    </location>
</feature>
<dbReference type="GO" id="GO:0005634">
    <property type="term" value="C:nucleus"/>
    <property type="evidence" value="ECO:0007669"/>
    <property type="project" value="TreeGrafter"/>
</dbReference>
<dbReference type="SMART" id="SM00614">
    <property type="entry name" value="ZnF_BED"/>
    <property type="match status" value="3"/>
</dbReference>
<reference evidence="7" key="1">
    <citation type="submission" date="2023-10" db="EMBL/GenBank/DDBJ databases">
        <title>Genome assembly of Pristionchus species.</title>
        <authorList>
            <person name="Yoshida K."/>
            <person name="Sommer R.J."/>
        </authorList>
    </citation>
    <scope>NUCLEOTIDE SEQUENCE</scope>
    <source>
        <strain evidence="7">RS5133</strain>
    </source>
</reference>
<organism evidence="7 8">
    <name type="scientific">Pristionchus fissidentatus</name>
    <dbReference type="NCBI Taxonomy" id="1538716"/>
    <lineage>
        <taxon>Eukaryota</taxon>
        <taxon>Metazoa</taxon>
        <taxon>Ecdysozoa</taxon>
        <taxon>Nematoda</taxon>
        <taxon>Chromadorea</taxon>
        <taxon>Rhabditida</taxon>
        <taxon>Rhabditina</taxon>
        <taxon>Diplogasteromorpha</taxon>
        <taxon>Diplogasteroidea</taxon>
        <taxon>Neodiplogasteridae</taxon>
        <taxon>Pristionchus</taxon>
    </lineage>
</organism>
<keyword evidence="8" id="KW-1185">Reference proteome</keyword>
<dbReference type="GO" id="GO:1990837">
    <property type="term" value="F:sequence-specific double-stranded DNA binding"/>
    <property type="evidence" value="ECO:0007669"/>
    <property type="project" value="TreeGrafter"/>
</dbReference>
<dbReference type="PANTHER" id="PTHR34396:SF25">
    <property type="entry name" value="BOUNDARY ELEMENT ASSOCIATED FACTOR"/>
    <property type="match status" value="1"/>
</dbReference>
<name>A0AAV5VC63_9BILA</name>
<feature type="region of interest" description="Disordered" evidence="5">
    <location>
        <begin position="340"/>
        <end position="361"/>
    </location>
</feature>
<evidence type="ECO:0000313" key="8">
    <source>
        <dbReference type="Proteomes" id="UP001432322"/>
    </source>
</evidence>
<dbReference type="GO" id="GO:0006357">
    <property type="term" value="P:regulation of transcription by RNA polymerase II"/>
    <property type="evidence" value="ECO:0007669"/>
    <property type="project" value="TreeGrafter"/>
</dbReference>
<evidence type="ECO:0000256" key="5">
    <source>
        <dbReference type="SAM" id="MobiDB-lite"/>
    </source>
</evidence>
<feature type="compositionally biased region" description="Polar residues" evidence="5">
    <location>
        <begin position="247"/>
        <end position="258"/>
    </location>
</feature>
<evidence type="ECO:0000256" key="3">
    <source>
        <dbReference type="ARBA" id="ARBA00022833"/>
    </source>
</evidence>
<sequence length="563" mass="62309">MAPPTSLAWQYFTVGEFGMAQCHLCLKHIRIVRNTSPLIAHLRCKHPEVLPKIGAETTDSATQTGEELTQAQKMEYDMNYRLREMMALRLDDAVGNMQFRVTTDPMAQLVRALCESSMWLIRDWPNQKIDNYESVRASRLDTLGRLRQLLRARPPKSSEMDGLILLLADALLTISEQWPGGESDVTQKFTSPKQQIRQQSSLPTSTSTVPATSVHIPPVYGGAQGNSCKPPAPKLQRMQAKPWTVDGYQQPSTSQSASFPPPGAQQRQLTRPHRESPQAHNAGSPSLLWTFFRKEIGDNGVPMAACKVCQKRISCANHGTTGMKGHLKVHHPDKYATLGMESSASSEASQSSPPGVSDCASPQIEGAMEKEKNSPRVSAIIAALNGEMLPEVIPSPLFDNNIVKEEPLVKEEAEEMEFDEDLYDMNNATLSSLVTSPAHNPTTRFARASDIWSYFTKGEVGNDKHGFCNLCEWNRRIYNHGTNSMWTHLKRAHPIEHAVLKPHEWNLSLNEQYRAGLVGANSGMVPGTSAGAVGASYQTIARPPPKDAEDKGEESYEERDESP</sequence>
<dbReference type="PROSITE" id="PS50808">
    <property type="entry name" value="ZF_BED"/>
    <property type="match status" value="3"/>
</dbReference>
<comment type="caution">
    <text evidence="7">The sequence shown here is derived from an EMBL/GenBank/DDBJ whole genome shotgun (WGS) entry which is preliminary data.</text>
</comment>
<dbReference type="EMBL" id="BTSY01000002">
    <property type="protein sequence ID" value="GMT17029.1"/>
    <property type="molecule type" value="Genomic_DNA"/>
</dbReference>
<dbReference type="InterPro" id="IPR036236">
    <property type="entry name" value="Znf_C2H2_sf"/>
</dbReference>
<keyword evidence="2 4" id="KW-0863">Zinc-finger</keyword>
<feature type="compositionally biased region" description="Acidic residues" evidence="5">
    <location>
        <begin position="550"/>
        <end position="563"/>
    </location>
</feature>